<evidence type="ECO:0000313" key="2">
    <source>
        <dbReference type="EMBL" id="MFD5098939.1"/>
    </source>
</evidence>
<reference evidence="2 3" key="1">
    <citation type="submission" date="2024-09" db="EMBL/GenBank/DDBJ databases">
        <title>The Natural Products Discovery Center: Release of the First 8490 Sequenced Strains for Exploring Actinobacteria Biosynthetic Diversity.</title>
        <authorList>
            <person name="Kalkreuter E."/>
            <person name="Kautsar S.A."/>
            <person name="Yang D."/>
            <person name="Bader C.D."/>
            <person name="Teijaro C.N."/>
            <person name="Fluegel L."/>
            <person name="Davis C.M."/>
            <person name="Simpson J.R."/>
            <person name="Lauterbach L."/>
            <person name="Steele A.D."/>
            <person name="Gui C."/>
            <person name="Meng S."/>
            <person name="Li G."/>
            <person name="Viehrig K."/>
            <person name="Ye F."/>
            <person name="Su P."/>
            <person name="Kiefer A.F."/>
            <person name="Nichols A."/>
            <person name="Cepeda A.J."/>
            <person name="Yan W."/>
            <person name="Fan B."/>
            <person name="Jiang Y."/>
            <person name="Adhikari A."/>
            <person name="Zheng C.-J."/>
            <person name="Schuster L."/>
            <person name="Cowan T.M."/>
            <person name="Smanski M.J."/>
            <person name="Chevrette M.G."/>
            <person name="De Carvalho L.P.S."/>
            <person name="Shen B."/>
        </authorList>
    </citation>
    <scope>NUCLEOTIDE SEQUENCE [LARGE SCALE GENOMIC DNA]</scope>
    <source>
        <strain evidence="2 3">NPDC058348</strain>
    </source>
</reference>
<comment type="caution">
    <text evidence="2">The sequence shown here is derived from an EMBL/GenBank/DDBJ whole genome shotgun (WGS) entry which is preliminary data.</text>
</comment>
<accession>A0ABW6FIE6</accession>
<dbReference type="Proteomes" id="UP001598448">
    <property type="component" value="Unassembled WGS sequence"/>
</dbReference>
<keyword evidence="3" id="KW-1185">Reference proteome</keyword>
<evidence type="ECO:0000313" key="3">
    <source>
        <dbReference type="Proteomes" id="UP001598448"/>
    </source>
</evidence>
<dbReference type="RefSeq" id="WP_386710728.1">
    <property type="nucleotide sequence ID" value="NZ_JBHXIJ010000037.1"/>
</dbReference>
<dbReference type="EMBL" id="JBHXIJ010000037">
    <property type="protein sequence ID" value="MFD5098939.1"/>
    <property type="molecule type" value="Genomic_DNA"/>
</dbReference>
<feature type="transmembrane region" description="Helical" evidence="1">
    <location>
        <begin position="66"/>
        <end position="84"/>
    </location>
</feature>
<keyword evidence="1" id="KW-0812">Transmembrane</keyword>
<keyword evidence="1" id="KW-0472">Membrane</keyword>
<protein>
    <submittedName>
        <fullName evidence="2">Uncharacterized protein</fullName>
    </submittedName>
</protein>
<sequence>MALTRETVVRNLWASTALFVTAAFIAFVVVRSDAAVRVGWMLYFAGWLPPLAALAICAARKERPDAGGAVALTILVAFGFLFWLNHA</sequence>
<proteinExistence type="predicted"/>
<keyword evidence="1" id="KW-1133">Transmembrane helix</keyword>
<feature type="transmembrane region" description="Helical" evidence="1">
    <location>
        <begin position="12"/>
        <end position="32"/>
    </location>
</feature>
<organism evidence="2 3">
    <name type="scientific">Streptomyces albidochromogenes</name>
    <dbReference type="NCBI Taxonomy" id="329524"/>
    <lineage>
        <taxon>Bacteria</taxon>
        <taxon>Bacillati</taxon>
        <taxon>Actinomycetota</taxon>
        <taxon>Actinomycetes</taxon>
        <taxon>Kitasatosporales</taxon>
        <taxon>Streptomycetaceae</taxon>
        <taxon>Streptomyces</taxon>
    </lineage>
</organism>
<name>A0ABW6FIE6_9ACTN</name>
<feature type="transmembrane region" description="Helical" evidence="1">
    <location>
        <begin position="38"/>
        <end position="59"/>
    </location>
</feature>
<gene>
    <name evidence="2" type="ORF">ACFWJN_08215</name>
</gene>
<evidence type="ECO:0000256" key="1">
    <source>
        <dbReference type="SAM" id="Phobius"/>
    </source>
</evidence>